<dbReference type="SUPFAM" id="SSF53067">
    <property type="entry name" value="Actin-like ATPase domain"/>
    <property type="match status" value="1"/>
</dbReference>
<keyword evidence="2" id="KW-1185">Reference proteome</keyword>
<dbReference type="STRING" id="1448321.A0A317W5A3"/>
<evidence type="ECO:0000313" key="2">
    <source>
        <dbReference type="Proteomes" id="UP000247233"/>
    </source>
</evidence>
<dbReference type="Proteomes" id="UP000247233">
    <property type="component" value="Unassembled WGS sequence"/>
</dbReference>
<dbReference type="Gene3D" id="3.30.420.40">
    <property type="match status" value="1"/>
</dbReference>
<protein>
    <submittedName>
        <fullName evidence="1">Uncharacterized protein</fullName>
    </submittedName>
</protein>
<dbReference type="VEuPathDB" id="FungiDB:BO70DRAFT_397426"/>
<dbReference type="EMBL" id="MSFL01000016">
    <property type="protein sequence ID" value="PWY79320.1"/>
    <property type="molecule type" value="Genomic_DNA"/>
</dbReference>
<accession>A0A317W5A3</accession>
<name>A0A317W5A3_9EURO</name>
<dbReference type="RefSeq" id="XP_025398540.1">
    <property type="nucleotide sequence ID" value="XM_025546703.1"/>
</dbReference>
<evidence type="ECO:0000313" key="1">
    <source>
        <dbReference type="EMBL" id="PWY79320.1"/>
    </source>
</evidence>
<reference evidence="1 2" key="1">
    <citation type="submission" date="2016-12" db="EMBL/GenBank/DDBJ databases">
        <title>The genomes of Aspergillus section Nigri reveals drivers in fungal speciation.</title>
        <authorList>
            <consortium name="DOE Joint Genome Institute"/>
            <person name="Vesth T.C."/>
            <person name="Nybo J."/>
            <person name="Theobald S."/>
            <person name="Brandl J."/>
            <person name="Frisvad J.C."/>
            <person name="Nielsen K.F."/>
            <person name="Lyhne E.K."/>
            <person name="Kogle M.E."/>
            <person name="Kuo A."/>
            <person name="Riley R."/>
            <person name="Clum A."/>
            <person name="Nolan M."/>
            <person name="Lipzen A."/>
            <person name="Salamov A."/>
            <person name="Henrissat B."/>
            <person name="Wiebenga A."/>
            <person name="De Vries R.P."/>
            <person name="Grigoriev I.V."/>
            <person name="Mortensen U.H."/>
            <person name="Andersen M.R."/>
            <person name="Baker S.E."/>
        </authorList>
    </citation>
    <scope>NUCLEOTIDE SEQUENCE [LARGE SCALE GENOMIC DNA]</scope>
    <source>
        <strain evidence="1 2">CBS 117.55</strain>
    </source>
</reference>
<proteinExistence type="predicted"/>
<gene>
    <name evidence="1" type="ORF">BO70DRAFT_397426</name>
</gene>
<dbReference type="AlphaFoldDB" id="A0A317W5A3"/>
<organism evidence="1 2">
    <name type="scientific">Aspergillus heteromorphus CBS 117.55</name>
    <dbReference type="NCBI Taxonomy" id="1448321"/>
    <lineage>
        <taxon>Eukaryota</taxon>
        <taxon>Fungi</taxon>
        <taxon>Dikarya</taxon>
        <taxon>Ascomycota</taxon>
        <taxon>Pezizomycotina</taxon>
        <taxon>Eurotiomycetes</taxon>
        <taxon>Eurotiomycetidae</taxon>
        <taxon>Eurotiales</taxon>
        <taxon>Aspergillaceae</taxon>
        <taxon>Aspergillus</taxon>
        <taxon>Aspergillus subgen. Circumdati</taxon>
    </lineage>
</organism>
<dbReference type="OrthoDB" id="2963168at2759"/>
<dbReference type="GeneID" id="37068940"/>
<dbReference type="InterPro" id="IPR043129">
    <property type="entry name" value="ATPase_NBD"/>
</dbReference>
<sequence>MAELKAKLILVTYREPGTHDDDIRVFSLHDDTTIPSAIAYQPDGRFTIGRQAMQEHNCIFWMKLLLSNHQILSDYNNTSLTEIVRREWVRLPENKKDVSTVVADFSRSLLDSLRTTLHQIPYLTDPPTVYYFTIPATWSESARMDMKKAVQLAGFEKRSVHH</sequence>
<comment type="caution">
    <text evidence="1">The sequence shown here is derived from an EMBL/GenBank/DDBJ whole genome shotgun (WGS) entry which is preliminary data.</text>
</comment>